<dbReference type="OrthoDB" id="10070472at2759"/>
<protein>
    <submittedName>
        <fullName evidence="1">Pregnancy zone protein</fullName>
    </submittedName>
</protein>
<dbReference type="STRING" id="407821.A0A087T4P8"/>
<reference evidence="1 2" key="1">
    <citation type="submission" date="2013-11" db="EMBL/GenBank/DDBJ databases">
        <title>Genome sequencing of Stegodyphus mimosarum.</title>
        <authorList>
            <person name="Bechsgaard J."/>
        </authorList>
    </citation>
    <scope>NUCLEOTIDE SEQUENCE [LARGE SCALE GENOMIC DNA]</scope>
</reference>
<name>A0A087T4P8_STEMI</name>
<evidence type="ECO:0000313" key="2">
    <source>
        <dbReference type="Proteomes" id="UP000054359"/>
    </source>
</evidence>
<accession>A0A087T4P8</accession>
<evidence type="ECO:0000313" key="1">
    <source>
        <dbReference type="EMBL" id="KFM60087.1"/>
    </source>
</evidence>
<feature type="non-terminal residue" evidence="1">
    <location>
        <position position="112"/>
    </location>
</feature>
<gene>
    <name evidence="1" type="ORF">X975_19308</name>
</gene>
<dbReference type="Gene3D" id="2.60.40.1930">
    <property type="match status" value="2"/>
</dbReference>
<proteinExistence type="predicted"/>
<dbReference type="AlphaFoldDB" id="A0A087T4P8"/>
<dbReference type="PANTHER" id="PTHR11412">
    <property type="entry name" value="MACROGLOBULIN / COMPLEMENT"/>
    <property type="match status" value="1"/>
</dbReference>
<dbReference type="Proteomes" id="UP000054359">
    <property type="component" value="Unassembled WGS sequence"/>
</dbReference>
<dbReference type="PANTHER" id="PTHR11412:SF171">
    <property type="entry name" value="PREGNANCY ZONE PROTEIN-LIKE PROTEIN"/>
    <property type="match status" value="1"/>
</dbReference>
<dbReference type="EMBL" id="KK113390">
    <property type="protein sequence ID" value="KFM60087.1"/>
    <property type="molecule type" value="Genomic_DNA"/>
</dbReference>
<sequence>MGYFTLSVFDVPPGGEITIRLLAKYGVLVEKKVNIIPNQNMGLEMFVPPLRRAIPAELHIYGKFRNGYEINRKENVIIRLKSGYLTLIQTDKPQYKPGQTVRFRVLPLNDDL</sequence>
<keyword evidence="2" id="KW-1185">Reference proteome</keyword>
<organism evidence="1 2">
    <name type="scientific">Stegodyphus mimosarum</name>
    <name type="common">African social velvet spider</name>
    <dbReference type="NCBI Taxonomy" id="407821"/>
    <lineage>
        <taxon>Eukaryota</taxon>
        <taxon>Metazoa</taxon>
        <taxon>Ecdysozoa</taxon>
        <taxon>Arthropoda</taxon>
        <taxon>Chelicerata</taxon>
        <taxon>Arachnida</taxon>
        <taxon>Araneae</taxon>
        <taxon>Araneomorphae</taxon>
        <taxon>Entelegynae</taxon>
        <taxon>Eresoidea</taxon>
        <taxon>Eresidae</taxon>
        <taxon>Stegodyphus</taxon>
    </lineage>
</organism>
<dbReference type="InterPro" id="IPR050473">
    <property type="entry name" value="A2M/Complement_sys"/>
</dbReference>